<reference evidence="2 3" key="1">
    <citation type="submission" date="2017-09" db="EMBL/GenBank/DDBJ databases">
        <title>WGS assembly of Aquilegia coerulea Goldsmith.</title>
        <authorList>
            <person name="Hodges S."/>
            <person name="Kramer E."/>
            <person name="Nordborg M."/>
            <person name="Tomkins J."/>
            <person name="Borevitz J."/>
            <person name="Derieg N."/>
            <person name="Yan J."/>
            <person name="Mihaltcheva S."/>
            <person name="Hayes R.D."/>
            <person name="Rokhsar D."/>
        </authorList>
    </citation>
    <scope>NUCLEOTIDE SEQUENCE [LARGE SCALE GENOMIC DNA]</scope>
    <source>
        <strain evidence="3">cv. Goldsmith</strain>
    </source>
</reference>
<feature type="domain" description="J" evidence="1">
    <location>
        <begin position="40"/>
        <end position="114"/>
    </location>
</feature>
<dbReference type="SUPFAM" id="SSF46565">
    <property type="entry name" value="Chaperone J-domain"/>
    <property type="match status" value="1"/>
</dbReference>
<dbReference type="Gene3D" id="1.10.287.110">
    <property type="entry name" value="DnaJ domain"/>
    <property type="match status" value="1"/>
</dbReference>
<dbReference type="PRINTS" id="PR00625">
    <property type="entry name" value="JDOMAIN"/>
</dbReference>
<proteinExistence type="predicted"/>
<dbReference type="OrthoDB" id="552049at2759"/>
<evidence type="ECO:0000313" key="3">
    <source>
        <dbReference type="Proteomes" id="UP000230069"/>
    </source>
</evidence>
<dbReference type="Proteomes" id="UP000230069">
    <property type="component" value="Unassembled WGS sequence"/>
</dbReference>
<evidence type="ECO:0000313" key="2">
    <source>
        <dbReference type="EMBL" id="PIA47193.1"/>
    </source>
</evidence>
<dbReference type="InParanoid" id="A0A2G5DUJ6"/>
<dbReference type="STRING" id="218851.A0A2G5DUJ6"/>
<accession>A0A2G5DUJ6</accession>
<keyword evidence="3" id="KW-1185">Reference proteome</keyword>
<protein>
    <recommendedName>
        <fullName evidence="1">J domain-containing protein</fullName>
    </recommendedName>
</protein>
<dbReference type="PROSITE" id="PS50076">
    <property type="entry name" value="DNAJ_2"/>
    <property type="match status" value="1"/>
</dbReference>
<evidence type="ECO:0000259" key="1">
    <source>
        <dbReference type="PROSITE" id="PS50076"/>
    </source>
</evidence>
<dbReference type="AlphaFoldDB" id="A0A2G5DUJ6"/>
<dbReference type="SMART" id="SM00271">
    <property type="entry name" value="DnaJ"/>
    <property type="match status" value="1"/>
</dbReference>
<dbReference type="InterPro" id="IPR036869">
    <property type="entry name" value="J_dom_sf"/>
</dbReference>
<dbReference type="InterPro" id="IPR001623">
    <property type="entry name" value="DnaJ_domain"/>
</dbReference>
<name>A0A2G5DUJ6_AQUCA</name>
<dbReference type="Pfam" id="PF00226">
    <property type="entry name" value="DnaJ"/>
    <property type="match status" value="1"/>
</dbReference>
<dbReference type="PANTHER" id="PTHR24074">
    <property type="entry name" value="CO-CHAPERONE PROTEIN DJLA"/>
    <property type="match status" value="1"/>
</dbReference>
<sequence length="134" mass="15386">MMRSGLGGMQQRGRCLWTTTTYKKSDRCASFPTRSFPLSDDFAVLGLTPFASKTDVKHAYKRLALKYHPDVVKGDNLHEKQEIFKEIKSAYKSLMEKFEGEEESQTAVNYDDYDEWDEWMGFEGGIPVTYTSTS</sequence>
<organism evidence="2 3">
    <name type="scientific">Aquilegia coerulea</name>
    <name type="common">Rocky mountain columbine</name>
    <dbReference type="NCBI Taxonomy" id="218851"/>
    <lineage>
        <taxon>Eukaryota</taxon>
        <taxon>Viridiplantae</taxon>
        <taxon>Streptophyta</taxon>
        <taxon>Embryophyta</taxon>
        <taxon>Tracheophyta</taxon>
        <taxon>Spermatophyta</taxon>
        <taxon>Magnoliopsida</taxon>
        <taxon>Ranunculales</taxon>
        <taxon>Ranunculaceae</taxon>
        <taxon>Thalictroideae</taxon>
        <taxon>Aquilegia</taxon>
    </lineage>
</organism>
<gene>
    <name evidence="2" type="ORF">AQUCO_01400108v1</name>
</gene>
<dbReference type="CDD" id="cd06257">
    <property type="entry name" value="DnaJ"/>
    <property type="match status" value="1"/>
</dbReference>
<dbReference type="InterPro" id="IPR050817">
    <property type="entry name" value="DjlA_DnaK_co-chaperone"/>
</dbReference>
<dbReference type="EMBL" id="KZ305031">
    <property type="protein sequence ID" value="PIA47193.1"/>
    <property type="molecule type" value="Genomic_DNA"/>
</dbReference>